<dbReference type="GO" id="GO:0004190">
    <property type="term" value="F:aspartic-type endopeptidase activity"/>
    <property type="evidence" value="ECO:0007669"/>
    <property type="project" value="UniProtKB-KW"/>
</dbReference>
<dbReference type="InterPro" id="IPR043502">
    <property type="entry name" value="DNA/RNA_pol_sf"/>
</dbReference>
<protein>
    <recommendedName>
        <fullName evidence="3">Integrase catalytic domain-containing protein</fullName>
    </recommendedName>
</protein>
<evidence type="ECO:0000256" key="2">
    <source>
        <dbReference type="SAM" id="MobiDB-lite"/>
    </source>
</evidence>
<dbReference type="InterPro" id="IPR013103">
    <property type="entry name" value="RVT_2"/>
</dbReference>
<sequence length="1151" mass="128711">MNTYNTIISIHVLPAFDFGVCLREKLSDVAIFTADTELYREFHGNKRMETKPSRRKRVFVQTETGSVLGIELDRCDNARTVKRKLQIALNVPIEERCSSTPCLSPTGKDIQQRDQIGPIEILVCSDHISRIKKLVRKIVEAMKIGIDPIPVCSGLGGYDLHHFIDGTQTPPQPTITVNGVTSPNLAYTTWKRQDRLLFSALLGAISVSLQPLIARTTTSLDAWQTLANTYAKPSRGHIKQLKEQLKRCNKGSKSISEYMQAIKTRADELALLGKPIDDEDLIDRVLEGLSDEYKSVIDAINARDTSISFAELHEKLLNKETSLQTAQPPSLSLPATANPTAFRNPCGTQGHTAKRCPMFRLVNNQQSPASRPQGSQGYRPSTPWQPRANHTILGNNTTPTWLLDSGASHHVTSDLSNLSLHSSYQGSDDVMIGDGSALHITHTGSTTIPTSSRTFTLQNVKDLNTGTILLMGEPKDGVYEWPTTSPSVSSSPLLAFSSVKTTSSEWHSRLDNGGEYQALDRFLSTNGISHLTTPPHTPEHNGFSERRHRHIVETGLSLLTHASMPLTYWTYAFATAVYLINRMPTPTLHFSSPFEKLFESQPNYTKLRVFGCLCYPWLRPYSQHKLDSRSTPCVFLGYSLTQSAYICLALPTSKIYISRHVKFLENSFPFSTHQIHLARPTPEIISKWLSPVQILPISSGSLNTPPQRDSSCQHPSQNTQTDHCPSSSVDRRSLSIDLSLPEHSSVNRQETIVDHLPLEPHNSETSSASIITQPTHQNTHPMTTRSKNNIHKPLTKINLTAIISQPSDIEPHTVSQALKDPKWRQAMNDEFDALVRNGTWELVPSTSLQNLVGCKWVFRIKRLPNGSIDSLAVSRGWQLRQLDVNNAFLQGHLSEDVYMAQPPGFVDKDNPTHVCKLKKAIYGLKQAPRAWYLELHQFLIELGSQTLKQTLPYSFFTQRYIDLMAQRFSIKDLGTLFYFLGIEVLTTPSDGNLTLHSGTALTDCTEYRTIVGSLQYLCLTRPDIAYAVNKLSQFMHRPTSEHWNAAKRLLRYLCGTLTHGLFLHKANPLSLHAFSDADWAGNKDDYTSTSAYIVYLGRHPISWSSKKQRTVARSSTEAEYRSVAATTSELNWICSLLTELGITLSTPPVIY</sequence>
<dbReference type="Gene3D" id="3.30.420.10">
    <property type="entry name" value="Ribonuclease H-like superfamily/Ribonuclease H"/>
    <property type="match status" value="1"/>
</dbReference>
<dbReference type="PANTHER" id="PTHR47481">
    <property type="match status" value="1"/>
</dbReference>
<dbReference type="GO" id="GO:0003676">
    <property type="term" value="F:nucleic acid binding"/>
    <property type="evidence" value="ECO:0007669"/>
    <property type="project" value="InterPro"/>
</dbReference>
<keyword evidence="1" id="KW-0064">Aspartyl protease</keyword>
<evidence type="ECO:0000256" key="1">
    <source>
        <dbReference type="ARBA" id="ARBA00022750"/>
    </source>
</evidence>
<evidence type="ECO:0000313" key="4">
    <source>
        <dbReference type="EMBL" id="KAE8720270.1"/>
    </source>
</evidence>
<dbReference type="CDD" id="cd09272">
    <property type="entry name" value="RNase_HI_RT_Ty1"/>
    <property type="match status" value="1"/>
</dbReference>
<name>A0A6A3BTR3_HIBSY</name>
<dbReference type="Pfam" id="PF22936">
    <property type="entry name" value="Pol_BBD"/>
    <property type="match status" value="1"/>
</dbReference>
<dbReference type="InterPro" id="IPR054722">
    <property type="entry name" value="PolX-like_BBD"/>
</dbReference>
<dbReference type="Pfam" id="PF07727">
    <property type="entry name" value="RVT_2"/>
    <property type="match status" value="1"/>
</dbReference>
<dbReference type="EMBL" id="VEPZ02000752">
    <property type="protein sequence ID" value="KAE8720270.1"/>
    <property type="molecule type" value="Genomic_DNA"/>
</dbReference>
<dbReference type="InterPro" id="IPR036397">
    <property type="entry name" value="RNaseH_sf"/>
</dbReference>
<dbReference type="AlphaFoldDB" id="A0A6A3BTR3"/>
<dbReference type="PROSITE" id="PS50994">
    <property type="entry name" value="INTEGRASE"/>
    <property type="match status" value="1"/>
</dbReference>
<accession>A0A6A3BTR3</accession>
<keyword evidence="1" id="KW-0378">Hydrolase</keyword>
<feature type="compositionally biased region" description="Polar residues" evidence="2">
    <location>
        <begin position="699"/>
        <end position="728"/>
    </location>
</feature>
<dbReference type="SUPFAM" id="SSF56672">
    <property type="entry name" value="DNA/RNA polymerases"/>
    <property type="match status" value="1"/>
</dbReference>
<feature type="domain" description="Integrase catalytic" evidence="3">
    <location>
        <begin position="511"/>
        <end position="601"/>
    </location>
</feature>
<reference evidence="4" key="1">
    <citation type="submission" date="2019-09" db="EMBL/GenBank/DDBJ databases">
        <title>Draft genome information of white flower Hibiscus syriacus.</title>
        <authorList>
            <person name="Kim Y.-M."/>
        </authorList>
    </citation>
    <scope>NUCLEOTIDE SEQUENCE [LARGE SCALE GENOMIC DNA]</scope>
    <source>
        <strain evidence="4">YM2019G1</strain>
        <tissue evidence="4">Leaf</tissue>
    </source>
</reference>
<dbReference type="GO" id="GO:0015074">
    <property type="term" value="P:DNA integration"/>
    <property type="evidence" value="ECO:0007669"/>
    <property type="project" value="InterPro"/>
</dbReference>
<dbReference type="Pfam" id="PF25597">
    <property type="entry name" value="SH3_retrovirus"/>
    <property type="match status" value="1"/>
</dbReference>
<organism evidence="4">
    <name type="scientific">Hibiscus syriacus</name>
    <name type="common">Rose of Sharon</name>
    <dbReference type="NCBI Taxonomy" id="106335"/>
    <lineage>
        <taxon>Eukaryota</taxon>
        <taxon>Viridiplantae</taxon>
        <taxon>Streptophyta</taxon>
        <taxon>Embryophyta</taxon>
        <taxon>Tracheophyta</taxon>
        <taxon>Spermatophyta</taxon>
        <taxon>Magnoliopsida</taxon>
        <taxon>eudicotyledons</taxon>
        <taxon>Gunneridae</taxon>
        <taxon>Pentapetalae</taxon>
        <taxon>rosids</taxon>
        <taxon>malvids</taxon>
        <taxon>Malvales</taxon>
        <taxon>Malvaceae</taxon>
        <taxon>Malvoideae</taxon>
        <taxon>Hibiscus</taxon>
    </lineage>
</organism>
<keyword evidence="1" id="KW-0645">Protease</keyword>
<evidence type="ECO:0000259" key="3">
    <source>
        <dbReference type="PROSITE" id="PS50994"/>
    </source>
</evidence>
<dbReference type="InterPro" id="IPR012337">
    <property type="entry name" value="RNaseH-like_sf"/>
</dbReference>
<feature type="region of interest" description="Disordered" evidence="2">
    <location>
        <begin position="699"/>
        <end position="729"/>
    </location>
</feature>
<gene>
    <name evidence="4" type="ORF">F3Y22_tig00020944pilonHSYRG00003</name>
</gene>
<dbReference type="InterPro" id="IPR001584">
    <property type="entry name" value="Integrase_cat-core"/>
</dbReference>
<dbReference type="PANTHER" id="PTHR47481:SF22">
    <property type="entry name" value="RETROTRANSPOSON GAG DOMAIN-CONTAINING PROTEIN"/>
    <property type="match status" value="1"/>
</dbReference>
<proteinExistence type="predicted"/>
<dbReference type="Pfam" id="PF14223">
    <property type="entry name" value="Retrotran_gag_2"/>
    <property type="match status" value="1"/>
</dbReference>
<dbReference type="SUPFAM" id="SSF53098">
    <property type="entry name" value="Ribonuclease H-like"/>
    <property type="match status" value="1"/>
</dbReference>
<comment type="caution">
    <text evidence="4">The sequence shown here is derived from an EMBL/GenBank/DDBJ whole genome shotgun (WGS) entry which is preliminary data.</text>
</comment>
<dbReference type="InterPro" id="IPR057670">
    <property type="entry name" value="SH3_retrovirus"/>
</dbReference>